<proteinExistence type="predicted"/>
<dbReference type="InterPro" id="IPR001182">
    <property type="entry name" value="FtsW/RodA"/>
</dbReference>
<sequence>MLAALRRFRFTEFQLLVVPSLMAIVGLLTIFLARTGTVEWTWRDIWVSLAYVAMLIGISAWLSISGFKGDQVLFPIVAMLAGLGLLMTQRLQPVLEAKGAAWARLPERQLIYLAMGLVLFWGMMTFVRQLDWLRRYKYTWAFAGVLLMAITFVFGQEVNGARQWLDLGIVTIQPDEIVKLILVVFLAAYLDDHRAAINSVWRLGPLNLPPIPYLLPMVLMWLIAVGTVVLQNNLGSALLFFGIFLVMLYVATGRTLYVVVGAASFAAAVYIAYQLFGRIADRVQNWINPWVDPWGRGLQPIQSDYAMAAGGLFGTGLGNGYPQFIPVVETDYIFAVIGEEMGLLGTIGVLCLYLLLIGRGFLIALRAEDGFARLLATGLTTIVALQTLIIVGGVVRLIPLTGVTLPFISAGGSSLLANFIIVALLLRTSDPEWRRG</sequence>
<dbReference type="InParanoid" id="D1C2Y1"/>
<feature type="transmembrane region" description="Helical" evidence="6">
    <location>
        <begin position="211"/>
        <end position="228"/>
    </location>
</feature>
<feature type="transmembrane region" description="Helical" evidence="6">
    <location>
        <begin position="138"/>
        <end position="155"/>
    </location>
</feature>
<organism evidence="7 8">
    <name type="scientific">Sphaerobacter thermophilus (strain ATCC 49802 / DSM 20745 / KCCM 41009 / NCIMB 13125 / S 6022)</name>
    <dbReference type="NCBI Taxonomy" id="479434"/>
    <lineage>
        <taxon>Bacteria</taxon>
        <taxon>Pseudomonadati</taxon>
        <taxon>Thermomicrobiota</taxon>
        <taxon>Thermomicrobia</taxon>
        <taxon>Sphaerobacterales</taxon>
        <taxon>Sphaerobacterineae</taxon>
        <taxon>Sphaerobacteraceae</taxon>
        <taxon>Sphaerobacter</taxon>
    </lineage>
</organism>
<dbReference type="eggNOG" id="COG0772">
    <property type="taxonomic scope" value="Bacteria"/>
</dbReference>
<evidence type="ECO:0000313" key="7">
    <source>
        <dbReference type="EMBL" id="ACZ38598.1"/>
    </source>
</evidence>
<evidence type="ECO:0000256" key="1">
    <source>
        <dbReference type="ARBA" id="ARBA00004141"/>
    </source>
</evidence>
<gene>
    <name evidence="7" type="ordered locus">Sthe_1162</name>
</gene>
<feature type="transmembrane region" description="Helical" evidence="6">
    <location>
        <begin position="374"/>
        <end position="398"/>
    </location>
</feature>
<accession>D1C2Y1</accession>
<dbReference type="GO" id="GO:0032153">
    <property type="term" value="C:cell division site"/>
    <property type="evidence" value="ECO:0007669"/>
    <property type="project" value="TreeGrafter"/>
</dbReference>
<evidence type="ECO:0000313" key="8">
    <source>
        <dbReference type="Proteomes" id="UP000002027"/>
    </source>
</evidence>
<reference evidence="7 8" key="2">
    <citation type="journal article" date="2010" name="Stand. Genomic Sci.">
        <title>Complete genome sequence of Desulfohalobium retbaense type strain (HR(100)).</title>
        <authorList>
            <person name="Spring S."/>
            <person name="Nolan M."/>
            <person name="Lapidus A."/>
            <person name="Glavina Del Rio T."/>
            <person name="Copeland A."/>
            <person name="Tice H."/>
            <person name="Cheng J.F."/>
            <person name="Lucas S."/>
            <person name="Land M."/>
            <person name="Chen F."/>
            <person name="Bruce D."/>
            <person name="Goodwin L."/>
            <person name="Pitluck S."/>
            <person name="Ivanova N."/>
            <person name="Mavromatis K."/>
            <person name="Mikhailova N."/>
            <person name="Pati A."/>
            <person name="Chen A."/>
            <person name="Palaniappan K."/>
            <person name="Hauser L."/>
            <person name="Chang Y.J."/>
            <person name="Jeffries C.D."/>
            <person name="Munk C."/>
            <person name="Kiss H."/>
            <person name="Chain P."/>
            <person name="Han C."/>
            <person name="Brettin T."/>
            <person name="Detter J.C."/>
            <person name="Schuler E."/>
            <person name="Goker M."/>
            <person name="Rohde M."/>
            <person name="Bristow J."/>
            <person name="Eisen J.A."/>
            <person name="Markowitz V."/>
            <person name="Hugenholtz P."/>
            <person name="Kyrpides N.C."/>
            <person name="Klenk H.P."/>
        </authorList>
    </citation>
    <scope>NUCLEOTIDE SEQUENCE [LARGE SCALE GENOMIC DNA]</scope>
    <source>
        <strain evidence="8">ATCC 49802 / DSM 20745 / S 6022</strain>
    </source>
</reference>
<dbReference type="PANTHER" id="PTHR30474:SF3">
    <property type="entry name" value="PEPTIDOGLYCAN GLYCOSYLTRANSFERASE RODA"/>
    <property type="match status" value="1"/>
</dbReference>
<feature type="transmembrane region" description="Helical" evidence="6">
    <location>
        <begin position="256"/>
        <end position="276"/>
    </location>
</feature>
<evidence type="ECO:0000256" key="2">
    <source>
        <dbReference type="ARBA" id="ARBA00022692"/>
    </source>
</evidence>
<evidence type="ECO:0000256" key="6">
    <source>
        <dbReference type="SAM" id="Phobius"/>
    </source>
</evidence>
<dbReference type="GO" id="GO:0015648">
    <property type="term" value="F:lipid-linked peptidoglycan transporter activity"/>
    <property type="evidence" value="ECO:0007669"/>
    <property type="project" value="TreeGrafter"/>
</dbReference>
<name>D1C2Y1_SPHTD</name>
<dbReference type="HOGENOM" id="CLU_029243_3_0_0"/>
<keyword evidence="5 6" id="KW-0472">Membrane</keyword>
<feature type="transmembrane region" description="Helical" evidence="6">
    <location>
        <begin position="404"/>
        <end position="426"/>
    </location>
</feature>
<dbReference type="EMBL" id="CP001823">
    <property type="protein sequence ID" value="ACZ38598.1"/>
    <property type="molecule type" value="Genomic_DNA"/>
</dbReference>
<dbReference type="AlphaFoldDB" id="D1C2Y1"/>
<dbReference type="KEGG" id="sti:Sthe_1162"/>
<feature type="transmembrane region" description="Helical" evidence="6">
    <location>
        <begin position="45"/>
        <end position="64"/>
    </location>
</feature>
<feature type="transmembrane region" description="Helical" evidence="6">
    <location>
        <begin position="234"/>
        <end position="251"/>
    </location>
</feature>
<comment type="subcellular location">
    <subcellularLocation>
        <location evidence="1">Membrane</location>
        <topology evidence="1">Multi-pass membrane protein</topology>
    </subcellularLocation>
</comment>
<dbReference type="Pfam" id="PF01098">
    <property type="entry name" value="FTSW_RODA_SPOVE"/>
    <property type="match status" value="1"/>
</dbReference>
<dbReference type="GO" id="GO:0051301">
    <property type="term" value="P:cell division"/>
    <property type="evidence" value="ECO:0007669"/>
    <property type="project" value="InterPro"/>
</dbReference>
<dbReference type="PANTHER" id="PTHR30474">
    <property type="entry name" value="CELL CYCLE PROTEIN"/>
    <property type="match status" value="1"/>
</dbReference>
<protein>
    <submittedName>
        <fullName evidence="7">Cell cycle protein</fullName>
    </submittedName>
</protein>
<evidence type="ECO:0000256" key="3">
    <source>
        <dbReference type="ARBA" id="ARBA00022960"/>
    </source>
</evidence>
<feature type="transmembrane region" description="Helical" evidence="6">
    <location>
        <begin position="71"/>
        <end position="89"/>
    </location>
</feature>
<keyword evidence="2 6" id="KW-0812">Transmembrane</keyword>
<evidence type="ECO:0000256" key="5">
    <source>
        <dbReference type="ARBA" id="ARBA00023136"/>
    </source>
</evidence>
<keyword evidence="8" id="KW-1185">Reference proteome</keyword>
<dbReference type="GO" id="GO:0008360">
    <property type="term" value="P:regulation of cell shape"/>
    <property type="evidence" value="ECO:0007669"/>
    <property type="project" value="UniProtKB-KW"/>
</dbReference>
<feature type="transmembrane region" description="Helical" evidence="6">
    <location>
        <begin position="341"/>
        <end position="362"/>
    </location>
</feature>
<dbReference type="RefSeq" id="WP_012871645.1">
    <property type="nucleotide sequence ID" value="NC_013523.1"/>
</dbReference>
<feature type="transmembrane region" description="Helical" evidence="6">
    <location>
        <begin position="109"/>
        <end position="126"/>
    </location>
</feature>
<keyword evidence="3" id="KW-0133">Cell shape</keyword>
<feature type="transmembrane region" description="Helical" evidence="6">
    <location>
        <begin position="167"/>
        <end position="190"/>
    </location>
</feature>
<dbReference type="OrthoDB" id="9812661at2"/>
<dbReference type="STRING" id="479434.Sthe_1162"/>
<evidence type="ECO:0000256" key="4">
    <source>
        <dbReference type="ARBA" id="ARBA00022989"/>
    </source>
</evidence>
<dbReference type="Proteomes" id="UP000002027">
    <property type="component" value="Chromosome 1"/>
</dbReference>
<dbReference type="GO" id="GO:0005886">
    <property type="term" value="C:plasma membrane"/>
    <property type="evidence" value="ECO:0007669"/>
    <property type="project" value="TreeGrafter"/>
</dbReference>
<keyword evidence="4 6" id="KW-1133">Transmembrane helix</keyword>
<reference evidence="8" key="1">
    <citation type="submission" date="2009-11" db="EMBL/GenBank/DDBJ databases">
        <title>The complete chromosome 1 of Sphaerobacter thermophilus DSM 20745.</title>
        <authorList>
            <person name="Lucas S."/>
            <person name="Copeland A."/>
            <person name="Lapidus A."/>
            <person name="Glavina del Rio T."/>
            <person name="Dalin E."/>
            <person name="Tice H."/>
            <person name="Bruce D."/>
            <person name="Goodwin L."/>
            <person name="Pitluck S."/>
            <person name="Kyrpides N."/>
            <person name="Mavromatis K."/>
            <person name="Ivanova N."/>
            <person name="Mikhailova N."/>
            <person name="LaButti K.M."/>
            <person name="Clum A."/>
            <person name="Sun H.I."/>
            <person name="Brettin T."/>
            <person name="Detter J.C."/>
            <person name="Han C."/>
            <person name="Larimer F."/>
            <person name="Land M."/>
            <person name="Hauser L."/>
            <person name="Markowitz V."/>
            <person name="Cheng J.F."/>
            <person name="Hugenholtz P."/>
            <person name="Woyke T."/>
            <person name="Wu D."/>
            <person name="Steenblock K."/>
            <person name="Schneider S."/>
            <person name="Pukall R."/>
            <person name="Goeker M."/>
            <person name="Klenk H.P."/>
            <person name="Eisen J.A."/>
        </authorList>
    </citation>
    <scope>NUCLEOTIDE SEQUENCE [LARGE SCALE GENOMIC DNA]</scope>
    <source>
        <strain evidence="8">ATCC 49802 / DSM 20745 / S 6022</strain>
    </source>
</reference>
<feature type="transmembrane region" description="Helical" evidence="6">
    <location>
        <begin position="12"/>
        <end position="33"/>
    </location>
</feature>